<evidence type="ECO:0000256" key="1">
    <source>
        <dbReference type="SAM" id="Coils"/>
    </source>
</evidence>
<keyword evidence="5" id="KW-1185">Reference proteome</keyword>
<evidence type="ECO:0000256" key="3">
    <source>
        <dbReference type="SAM" id="Phobius"/>
    </source>
</evidence>
<dbReference type="AlphaFoldDB" id="A0A8H6T5M8"/>
<keyword evidence="1" id="KW-0175">Coiled coil</keyword>
<organism evidence="4 5">
    <name type="scientific">Mycena indigotica</name>
    <dbReference type="NCBI Taxonomy" id="2126181"/>
    <lineage>
        <taxon>Eukaryota</taxon>
        <taxon>Fungi</taxon>
        <taxon>Dikarya</taxon>
        <taxon>Basidiomycota</taxon>
        <taxon>Agaricomycotina</taxon>
        <taxon>Agaricomycetes</taxon>
        <taxon>Agaricomycetidae</taxon>
        <taxon>Agaricales</taxon>
        <taxon>Marasmiineae</taxon>
        <taxon>Mycenaceae</taxon>
        <taxon>Mycena</taxon>
    </lineage>
</organism>
<dbReference type="OrthoDB" id="2425321at2759"/>
<feature type="compositionally biased region" description="Polar residues" evidence="2">
    <location>
        <begin position="32"/>
        <end position="52"/>
    </location>
</feature>
<feature type="compositionally biased region" description="Low complexity" evidence="2">
    <location>
        <begin position="1"/>
        <end position="31"/>
    </location>
</feature>
<feature type="compositionally biased region" description="Polar residues" evidence="2">
    <location>
        <begin position="240"/>
        <end position="254"/>
    </location>
</feature>
<protein>
    <recommendedName>
        <fullName evidence="6">SAM domain-containing protein</fullName>
    </recommendedName>
</protein>
<feature type="region of interest" description="Disordered" evidence="2">
    <location>
        <begin position="461"/>
        <end position="496"/>
    </location>
</feature>
<feature type="coiled-coil region" evidence="1">
    <location>
        <begin position="551"/>
        <end position="592"/>
    </location>
</feature>
<dbReference type="GeneID" id="59342931"/>
<evidence type="ECO:0008006" key="6">
    <source>
        <dbReference type="Google" id="ProtNLM"/>
    </source>
</evidence>
<evidence type="ECO:0000256" key="2">
    <source>
        <dbReference type="SAM" id="MobiDB-lite"/>
    </source>
</evidence>
<keyword evidence="3" id="KW-0472">Membrane</keyword>
<feature type="compositionally biased region" description="Polar residues" evidence="2">
    <location>
        <begin position="122"/>
        <end position="142"/>
    </location>
</feature>
<sequence length="666" mass="70829">MSTETMMTTAASPPSSSFTFPTPSSRPSSPTKSDAGSISHTHIRTYSNSSQAGDLKPNAHPYPIKTTSTAALARSNSISASPASAKHHYVPVPPSPGNDRTNDKGSGGRRGEYRGHRYSRSFSSSEDIYSAPNGNGSTSSLQGPRALPIPPNVSNNSIAALNAANAPPKQSPKRWTPEELAAHLGSAVSAEAGEWAAKRGVGGRAFIKMGDDDLAALGAPPSLRPAARALRQEVLDYRLQTGSPVSSASGSERGSPTRIEYGTYEVEEPEDDEDTPSKRPHIKPSASPHIQASASPFFSQPSPTRDSPGGRFRNGRVQGMVRSFESSGSESEGSVSPERERGSGFRTVNRNGDFGGEGLATMRPLPVRPDGVIGQGGLLIPDDTGATVKGPGNSRAPMDASAALSLSEEELTVEQLLARETTNGSHSMNGNGLAIGTWGRKKGRRSKKAFEDLNGFALIEQQSRPLPQPRKPHPSATSSGGVHAWEAETEESGTGLARSTMKWVPNSTPNAESVFAPVDQVPTTPSKTTNQAVEDAAARGRARGAEIRALLAKSDEEREELKLLVEGFKRRLEEVERKVDDMEAKSKVASETESVTQVQPSMSRFDPRKLLMRFSSADNTKPRPEDIGPKTIAGIPTYLLLVSLGMCAVVFRVLVRRGLGIAGKKV</sequence>
<evidence type="ECO:0000313" key="4">
    <source>
        <dbReference type="EMBL" id="KAF7309850.1"/>
    </source>
</evidence>
<feature type="transmembrane region" description="Helical" evidence="3">
    <location>
        <begin position="635"/>
        <end position="655"/>
    </location>
</feature>
<comment type="caution">
    <text evidence="4">The sequence shown here is derived from an EMBL/GenBank/DDBJ whole genome shotgun (WGS) entry which is preliminary data.</text>
</comment>
<feature type="region of interest" description="Disordered" evidence="2">
    <location>
        <begin position="1"/>
        <end position="153"/>
    </location>
</feature>
<keyword evidence="3" id="KW-0812">Transmembrane</keyword>
<dbReference type="RefSeq" id="XP_037223300.1">
    <property type="nucleotide sequence ID" value="XM_037360415.1"/>
</dbReference>
<dbReference type="EMBL" id="JACAZF010000003">
    <property type="protein sequence ID" value="KAF7309850.1"/>
    <property type="molecule type" value="Genomic_DNA"/>
</dbReference>
<feature type="compositionally biased region" description="Low complexity" evidence="2">
    <location>
        <begin position="322"/>
        <end position="336"/>
    </location>
</feature>
<feature type="compositionally biased region" description="Acidic residues" evidence="2">
    <location>
        <begin position="265"/>
        <end position="274"/>
    </location>
</feature>
<keyword evidence="3" id="KW-1133">Transmembrane helix</keyword>
<gene>
    <name evidence="4" type="ORF">MIND_00357100</name>
</gene>
<reference evidence="4" key="1">
    <citation type="submission" date="2020-05" db="EMBL/GenBank/DDBJ databases">
        <title>Mycena genomes resolve the evolution of fungal bioluminescence.</title>
        <authorList>
            <person name="Tsai I.J."/>
        </authorList>
    </citation>
    <scope>NUCLEOTIDE SEQUENCE</scope>
    <source>
        <strain evidence="4">171206Taipei</strain>
    </source>
</reference>
<evidence type="ECO:0000313" key="5">
    <source>
        <dbReference type="Proteomes" id="UP000636479"/>
    </source>
</evidence>
<feature type="region of interest" description="Disordered" evidence="2">
    <location>
        <begin position="238"/>
        <end position="398"/>
    </location>
</feature>
<dbReference type="Proteomes" id="UP000636479">
    <property type="component" value="Unassembled WGS sequence"/>
</dbReference>
<name>A0A8H6T5M8_9AGAR</name>
<accession>A0A8H6T5M8</accession>
<feature type="compositionally biased region" description="Polar residues" evidence="2">
    <location>
        <begin position="65"/>
        <end position="82"/>
    </location>
</feature>
<proteinExistence type="predicted"/>
<feature type="compositionally biased region" description="Low complexity" evidence="2">
    <location>
        <begin position="291"/>
        <end position="303"/>
    </location>
</feature>